<sequence>MADEAFDPFANDDDDDEGFLFEESPNVARDTSYSSSIRKPSTPSSRHHRVRAPQIQTSSSPRRHRLSTDSVISSNINTCINDINGNHHQQQHNRQGQGRSHNNHVDDVLHQISTTFPSMALNDDGNEQIGFSNFFPAEFDARSVKQNKIFVPHRNIHVNERRATADANVEEMVFIVTEEMSVVHKAQSKECSVSIRGTVSAQPPSSGKVHDGQYWNLSFVDAKGHISSILSKNHDYARQIASPDEFDTTYNGGGGISTNNTFRITTPINRKDDAGAFSIGGSPLVEYSCSSDLRPVPMLVNTTFQSPNNQYQVMFQLRVNPRNQNPLMNVVLLMAVPDGVEGEKATVSHVGGDGHEPLAIDSYWDEMKRILSWQLGELQSGTICEFQASFQGGATVEHKAKFPVMIRYDSEGSLLSDIRLDASVGRALVKRRFRVYHREV</sequence>
<dbReference type="GeneID" id="7448559"/>
<dbReference type="HOGENOM" id="CLU_623337_0_0_1"/>
<dbReference type="KEGG" id="tps:THAPSDRAFT_6010"/>
<evidence type="ECO:0000313" key="3">
    <source>
        <dbReference type="Proteomes" id="UP000001449"/>
    </source>
</evidence>
<dbReference type="SUPFAM" id="SSF49447">
    <property type="entry name" value="Second domain of Mu2 adaptin subunit (ap50) of ap2 adaptor"/>
    <property type="match status" value="1"/>
</dbReference>
<dbReference type="EMBL" id="CM000643">
    <property type="protein sequence ID" value="EED91477.1"/>
    <property type="molecule type" value="Genomic_DNA"/>
</dbReference>
<dbReference type="Proteomes" id="UP000001449">
    <property type="component" value="Chromosome 6"/>
</dbReference>
<dbReference type="InParanoid" id="B8C5A9"/>
<dbReference type="eggNOG" id="ENOG502T9AP">
    <property type="taxonomic scope" value="Eukaryota"/>
</dbReference>
<name>B8C5A9_THAPS</name>
<reference evidence="2 3" key="2">
    <citation type="journal article" date="2008" name="Nature">
        <title>The Phaeodactylum genome reveals the evolutionary history of diatom genomes.</title>
        <authorList>
            <person name="Bowler C."/>
            <person name="Allen A.E."/>
            <person name="Badger J.H."/>
            <person name="Grimwood J."/>
            <person name="Jabbari K."/>
            <person name="Kuo A."/>
            <person name="Maheswari U."/>
            <person name="Martens C."/>
            <person name="Maumus F."/>
            <person name="Otillar R.P."/>
            <person name="Rayko E."/>
            <person name="Salamov A."/>
            <person name="Vandepoele K."/>
            <person name="Beszteri B."/>
            <person name="Gruber A."/>
            <person name="Heijde M."/>
            <person name="Katinka M."/>
            <person name="Mock T."/>
            <person name="Valentin K."/>
            <person name="Verret F."/>
            <person name="Berges J.A."/>
            <person name="Brownlee C."/>
            <person name="Cadoret J.P."/>
            <person name="Chiovitti A."/>
            <person name="Choi C.J."/>
            <person name="Coesel S."/>
            <person name="De Martino A."/>
            <person name="Detter J.C."/>
            <person name="Durkin C."/>
            <person name="Falciatore A."/>
            <person name="Fournet J."/>
            <person name="Haruta M."/>
            <person name="Huysman M.J."/>
            <person name="Jenkins B.D."/>
            <person name="Jiroutova K."/>
            <person name="Jorgensen R.E."/>
            <person name="Joubert Y."/>
            <person name="Kaplan A."/>
            <person name="Kroger N."/>
            <person name="Kroth P.G."/>
            <person name="La Roche J."/>
            <person name="Lindquist E."/>
            <person name="Lommer M."/>
            <person name="Martin-Jezequel V."/>
            <person name="Lopez P.J."/>
            <person name="Lucas S."/>
            <person name="Mangogna M."/>
            <person name="McGinnis K."/>
            <person name="Medlin L.K."/>
            <person name="Montsant A."/>
            <person name="Oudot-Le Secq M.P."/>
            <person name="Napoli C."/>
            <person name="Obornik M."/>
            <person name="Parker M.S."/>
            <person name="Petit J.L."/>
            <person name="Porcel B.M."/>
            <person name="Poulsen N."/>
            <person name="Robison M."/>
            <person name="Rychlewski L."/>
            <person name="Rynearson T.A."/>
            <person name="Schmutz J."/>
            <person name="Shapiro H."/>
            <person name="Siaut M."/>
            <person name="Stanley M."/>
            <person name="Sussman M.R."/>
            <person name="Taylor A.R."/>
            <person name="Vardi A."/>
            <person name="von Dassow P."/>
            <person name="Vyverman W."/>
            <person name="Willis A."/>
            <person name="Wyrwicz L.S."/>
            <person name="Rokhsar D.S."/>
            <person name="Weissenbach J."/>
            <person name="Armbrust E.V."/>
            <person name="Green B.R."/>
            <person name="Van de Peer Y."/>
            <person name="Grigoriev I.V."/>
        </authorList>
    </citation>
    <scope>NUCLEOTIDE SEQUENCE [LARGE SCALE GENOMIC DNA]</scope>
    <source>
        <strain evidence="2 3">CCMP1335</strain>
    </source>
</reference>
<proteinExistence type="predicted"/>
<organism evidence="2 3">
    <name type="scientific">Thalassiosira pseudonana</name>
    <name type="common">Marine diatom</name>
    <name type="synonym">Cyclotella nana</name>
    <dbReference type="NCBI Taxonomy" id="35128"/>
    <lineage>
        <taxon>Eukaryota</taxon>
        <taxon>Sar</taxon>
        <taxon>Stramenopiles</taxon>
        <taxon>Ochrophyta</taxon>
        <taxon>Bacillariophyta</taxon>
        <taxon>Coscinodiscophyceae</taxon>
        <taxon>Thalassiosirophycidae</taxon>
        <taxon>Thalassiosirales</taxon>
        <taxon>Thalassiosiraceae</taxon>
        <taxon>Thalassiosira</taxon>
    </lineage>
</organism>
<feature type="region of interest" description="Disordered" evidence="1">
    <location>
        <begin position="1"/>
        <end position="67"/>
    </location>
</feature>
<feature type="compositionally biased region" description="Low complexity" evidence="1">
    <location>
        <begin position="31"/>
        <end position="44"/>
    </location>
</feature>
<dbReference type="AlphaFoldDB" id="B8C5A9"/>
<reference evidence="2 3" key="1">
    <citation type="journal article" date="2004" name="Science">
        <title>The genome of the diatom Thalassiosira pseudonana: ecology, evolution, and metabolism.</title>
        <authorList>
            <person name="Armbrust E.V."/>
            <person name="Berges J.A."/>
            <person name="Bowler C."/>
            <person name="Green B.R."/>
            <person name="Martinez D."/>
            <person name="Putnam N.H."/>
            <person name="Zhou S."/>
            <person name="Allen A.E."/>
            <person name="Apt K.E."/>
            <person name="Bechner M."/>
            <person name="Brzezinski M.A."/>
            <person name="Chaal B.K."/>
            <person name="Chiovitti A."/>
            <person name="Davis A.K."/>
            <person name="Demarest M.S."/>
            <person name="Detter J.C."/>
            <person name="Glavina T."/>
            <person name="Goodstein D."/>
            <person name="Hadi M.Z."/>
            <person name="Hellsten U."/>
            <person name="Hildebrand M."/>
            <person name="Jenkins B.D."/>
            <person name="Jurka J."/>
            <person name="Kapitonov V.V."/>
            <person name="Kroger N."/>
            <person name="Lau W.W."/>
            <person name="Lane T.W."/>
            <person name="Larimer F.W."/>
            <person name="Lippmeier J.C."/>
            <person name="Lucas S."/>
            <person name="Medina M."/>
            <person name="Montsant A."/>
            <person name="Obornik M."/>
            <person name="Parker M.S."/>
            <person name="Palenik B."/>
            <person name="Pazour G.J."/>
            <person name="Richardson P.M."/>
            <person name="Rynearson T.A."/>
            <person name="Saito M.A."/>
            <person name="Schwartz D.C."/>
            <person name="Thamatrakoln K."/>
            <person name="Valentin K."/>
            <person name="Vardi A."/>
            <person name="Wilkerson F.P."/>
            <person name="Rokhsar D.S."/>
        </authorList>
    </citation>
    <scope>NUCLEOTIDE SEQUENCE [LARGE SCALE GENOMIC DNA]</scope>
    <source>
        <strain evidence="2 3">CCMP1335</strain>
    </source>
</reference>
<feature type="compositionally biased region" description="Acidic residues" evidence="1">
    <location>
        <begin position="1"/>
        <end position="20"/>
    </location>
</feature>
<protein>
    <recommendedName>
        <fullName evidence="4">MHD domain-containing protein</fullName>
    </recommendedName>
</protein>
<feature type="compositionally biased region" description="Low complexity" evidence="1">
    <location>
        <begin position="84"/>
        <end position="99"/>
    </location>
</feature>
<dbReference type="InterPro" id="IPR036168">
    <property type="entry name" value="AP2_Mu_C_sf"/>
</dbReference>
<evidence type="ECO:0008006" key="4">
    <source>
        <dbReference type="Google" id="ProtNLM"/>
    </source>
</evidence>
<dbReference type="RefSeq" id="XP_002291370.1">
    <property type="nucleotide sequence ID" value="XM_002291334.1"/>
</dbReference>
<evidence type="ECO:0000256" key="1">
    <source>
        <dbReference type="SAM" id="MobiDB-lite"/>
    </source>
</evidence>
<accession>B8C5A9</accession>
<keyword evidence="3" id="KW-1185">Reference proteome</keyword>
<gene>
    <name evidence="2" type="ORF">THAPSDRAFT_6010</name>
</gene>
<dbReference type="PaxDb" id="35128-Thaps6010"/>
<evidence type="ECO:0000313" key="2">
    <source>
        <dbReference type="EMBL" id="EED91477.1"/>
    </source>
</evidence>
<feature type="region of interest" description="Disordered" evidence="1">
    <location>
        <begin position="82"/>
        <end position="102"/>
    </location>
</feature>
<dbReference type="Gene3D" id="2.60.40.1170">
    <property type="entry name" value="Mu homology domain, subdomain B"/>
    <property type="match status" value="2"/>
</dbReference>
<dbReference type="CDD" id="cd09257">
    <property type="entry name" value="AP_muniscins_like_MHD"/>
    <property type="match status" value="1"/>
</dbReference>